<evidence type="ECO:0000256" key="1">
    <source>
        <dbReference type="PROSITE-ProRule" id="PRU00169"/>
    </source>
</evidence>
<dbReference type="SMART" id="SM00448">
    <property type="entry name" value="REC"/>
    <property type="match status" value="1"/>
</dbReference>
<name>A0A344TTI5_9BACT</name>
<protein>
    <submittedName>
        <fullName evidence="4">DNA-binding response regulator</fullName>
    </submittedName>
</protein>
<evidence type="ECO:0000259" key="3">
    <source>
        <dbReference type="PROSITE" id="PS50930"/>
    </source>
</evidence>
<feature type="domain" description="Response regulatory" evidence="2">
    <location>
        <begin position="3"/>
        <end position="114"/>
    </location>
</feature>
<dbReference type="GO" id="GO:0000156">
    <property type="term" value="F:phosphorelay response regulator activity"/>
    <property type="evidence" value="ECO:0007669"/>
    <property type="project" value="InterPro"/>
</dbReference>
<dbReference type="EMBL" id="CP030854">
    <property type="protein sequence ID" value="AXE21956.1"/>
    <property type="molecule type" value="Genomic_DNA"/>
</dbReference>
<dbReference type="KEGG" id="run:DR864_29270"/>
<feature type="domain" description="HTH LytTR-type" evidence="3">
    <location>
        <begin position="136"/>
        <end position="207"/>
    </location>
</feature>
<dbReference type="InterPro" id="IPR007492">
    <property type="entry name" value="LytTR_DNA-bd_dom"/>
</dbReference>
<dbReference type="Pfam" id="PF00072">
    <property type="entry name" value="Response_reg"/>
    <property type="match status" value="1"/>
</dbReference>
<dbReference type="InterPro" id="IPR046947">
    <property type="entry name" value="LytR-like"/>
</dbReference>
<gene>
    <name evidence="4" type="ORF">DR864_29270</name>
</gene>
<dbReference type="GO" id="GO:0003677">
    <property type="term" value="F:DNA binding"/>
    <property type="evidence" value="ECO:0007669"/>
    <property type="project" value="UniProtKB-KW"/>
</dbReference>
<keyword evidence="1" id="KW-0597">Phosphoprotein</keyword>
<proteinExistence type="predicted"/>
<keyword evidence="4" id="KW-0238">DNA-binding</keyword>
<dbReference type="OrthoDB" id="1646880at2"/>
<dbReference type="Pfam" id="PF04397">
    <property type="entry name" value="LytTR"/>
    <property type="match status" value="1"/>
</dbReference>
<dbReference type="Gene3D" id="2.40.50.1020">
    <property type="entry name" value="LytTr DNA-binding domain"/>
    <property type="match status" value="1"/>
</dbReference>
<dbReference type="Proteomes" id="UP000251993">
    <property type="component" value="Plasmid unnamed4"/>
</dbReference>
<evidence type="ECO:0000313" key="5">
    <source>
        <dbReference type="Proteomes" id="UP000251993"/>
    </source>
</evidence>
<dbReference type="InterPro" id="IPR011006">
    <property type="entry name" value="CheY-like_superfamily"/>
</dbReference>
<feature type="modified residue" description="4-aspartylphosphate" evidence="1">
    <location>
        <position position="54"/>
    </location>
</feature>
<reference evidence="4 5" key="1">
    <citation type="submission" date="2018-07" db="EMBL/GenBank/DDBJ databases">
        <title>Genome sequencing of Runella.</title>
        <authorList>
            <person name="Baek M.-G."/>
            <person name="Yi H."/>
        </authorList>
    </citation>
    <scope>NUCLEOTIDE SEQUENCE [LARGE SCALE GENOMIC DNA]</scope>
    <source>
        <strain evidence="4 5">HYN0085</strain>
        <plasmid evidence="4 5">unnamed4</plasmid>
    </source>
</reference>
<dbReference type="PANTHER" id="PTHR37299:SF1">
    <property type="entry name" value="STAGE 0 SPORULATION PROTEIN A HOMOLOG"/>
    <property type="match status" value="1"/>
</dbReference>
<dbReference type="Gene3D" id="3.40.50.2300">
    <property type="match status" value="1"/>
</dbReference>
<keyword evidence="5" id="KW-1185">Reference proteome</keyword>
<dbReference type="RefSeq" id="WP_114070696.1">
    <property type="nucleotide sequence ID" value="NZ_CP030854.1"/>
</dbReference>
<organism evidence="4 5">
    <name type="scientific">Runella rosea</name>
    <dbReference type="NCBI Taxonomy" id="2259595"/>
    <lineage>
        <taxon>Bacteria</taxon>
        <taxon>Pseudomonadati</taxon>
        <taxon>Bacteroidota</taxon>
        <taxon>Cytophagia</taxon>
        <taxon>Cytophagales</taxon>
        <taxon>Spirosomataceae</taxon>
        <taxon>Runella</taxon>
    </lineage>
</organism>
<dbReference type="SUPFAM" id="SSF52172">
    <property type="entry name" value="CheY-like"/>
    <property type="match status" value="1"/>
</dbReference>
<evidence type="ECO:0000259" key="2">
    <source>
        <dbReference type="PROSITE" id="PS50110"/>
    </source>
</evidence>
<dbReference type="PROSITE" id="PS50930">
    <property type="entry name" value="HTH_LYTTR"/>
    <property type="match status" value="1"/>
</dbReference>
<evidence type="ECO:0000313" key="4">
    <source>
        <dbReference type="EMBL" id="AXE21956.1"/>
    </source>
</evidence>
<accession>A0A344TTI5</accession>
<dbReference type="AlphaFoldDB" id="A0A344TTI5"/>
<dbReference type="PANTHER" id="PTHR37299">
    <property type="entry name" value="TRANSCRIPTIONAL REGULATOR-RELATED"/>
    <property type="match status" value="1"/>
</dbReference>
<dbReference type="SMART" id="SM00850">
    <property type="entry name" value="LytTR"/>
    <property type="match status" value="1"/>
</dbReference>
<sequence>MARCVIVDDEPLAIDILETYLSQLKEATLVATFTDSVEAFSFLQRNQVDIVFLDLHMPMLNGIELVKNLTTKPAFIITTAYREYAVEGFELDVVDYLVKPIAFPRFLKAINKVMPSSNAPTATVSTPMPAENGQTLWLKVDKKLVPVSVESILYIESLKDYIRVVTPSQKLVSYHSLQAILDKLTAAQFVRIHKSYVVQVTKINSIEGNMVHIANEVLPIGRSFRSDLLARIEGKR</sequence>
<keyword evidence="4" id="KW-0614">Plasmid</keyword>
<dbReference type="InterPro" id="IPR001789">
    <property type="entry name" value="Sig_transdc_resp-reg_receiver"/>
</dbReference>
<geneLocation type="plasmid" evidence="4 5">
    <name>unnamed4</name>
</geneLocation>
<dbReference type="PROSITE" id="PS50110">
    <property type="entry name" value="RESPONSE_REGULATORY"/>
    <property type="match status" value="1"/>
</dbReference>